<evidence type="ECO:0000256" key="1">
    <source>
        <dbReference type="ARBA" id="ARBA00008791"/>
    </source>
</evidence>
<evidence type="ECO:0000313" key="6">
    <source>
        <dbReference type="Proteomes" id="UP000540412"/>
    </source>
</evidence>
<feature type="domain" description="UspA" evidence="4">
    <location>
        <begin position="168"/>
        <end position="304"/>
    </location>
</feature>
<dbReference type="PANTHER" id="PTHR46268:SF27">
    <property type="entry name" value="UNIVERSAL STRESS PROTEIN RV2623"/>
    <property type="match status" value="1"/>
</dbReference>
<dbReference type="SUPFAM" id="SSF52402">
    <property type="entry name" value="Adenine nucleotide alpha hydrolases-like"/>
    <property type="match status" value="2"/>
</dbReference>
<keyword evidence="6" id="KW-1185">Reference proteome</keyword>
<evidence type="ECO:0000256" key="3">
    <source>
        <dbReference type="ARBA" id="ARBA00022840"/>
    </source>
</evidence>
<name>A0A7W9PIC4_9NOCA</name>
<reference evidence="5 6" key="1">
    <citation type="submission" date="2020-08" db="EMBL/GenBank/DDBJ databases">
        <title>Sequencing the genomes of 1000 actinobacteria strains.</title>
        <authorList>
            <person name="Klenk H.-P."/>
        </authorList>
    </citation>
    <scope>NUCLEOTIDE SEQUENCE [LARGE SCALE GENOMIC DNA]</scope>
    <source>
        <strain evidence="5 6">DSM 43582</strain>
    </source>
</reference>
<protein>
    <submittedName>
        <fullName evidence="5">Nucleotide-binding universal stress UspA family protein</fullName>
    </submittedName>
</protein>
<dbReference type="EMBL" id="JACHIT010000002">
    <property type="protein sequence ID" value="MBB5916719.1"/>
    <property type="molecule type" value="Genomic_DNA"/>
</dbReference>
<dbReference type="RefSeq" id="WP_040754132.1">
    <property type="nucleotide sequence ID" value="NZ_JACHIT010000002.1"/>
</dbReference>
<dbReference type="Gene3D" id="3.40.50.620">
    <property type="entry name" value="HUPs"/>
    <property type="match status" value="2"/>
</dbReference>
<dbReference type="Proteomes" id="UP000540412">
    <property type="component" value="Unassembled WGS sequence"/>
</dbReference>
<feature type="domain" description="UspA" evidence="4">
    <location>
        <begin position="16"/>
        <end position="154"/>
    </location>
</feature>
<dbReference type="PRINTS" id="PR01438">
    <property type="entry name" value="UNVRSLSTRESS"/>
</dbReference>
<sequence>MIEQHNDDPHRLASAPVVVGVDGSEGSDVALRWAIDLAVRRGRALQIVHGMDLVSATGALGVSEVAAPPLVDSVRAHGRSVVAHAQATARELAPTLRTSTVMTSDTGKQLLIDHSANAYMVVLGATGSAGTFAHLGTTLLSVVSRAAGVVAVVRPDPHAENTIHDSGPVVVGVDGSLVSEAAIEAAFVEAAERGADLVAVHAWSDWDYGRFAGRSEPLLPDPTLEDAERVILAERLAGWQEKYPQVRVLRKVYPAAPAVHLQEWSTQAQLLVVGSRGRGGVLGMLLGSTSNSLVQHAYCPVLVAHSAR</sequence>
<proteinExistence type="inferred from homology"/>
<keyword evidence="3" id="KW-0067">ATP-binding</keyword>
<dbReference type="InterPro" id="IPR006016">
    <property type="entry name" value="UspA"/>
</dbReference>
<comment type="similarity">
    <text evidence="1">Belongs to the universal stress protein A family.</text>
</comment>
<comment type="caution">
    <text evidence="5">The sequence shown here is derived from an EMBL/GenBank/DDBJ whole genome shotgun (WGS) entry which is preliminary data.</text>
</comment>
<dbReference type="InterPro" id="IPR006015">
    <property type="entry name" value="Universal_stress_UspA"/>
</dbReference>
<gene>
    <name evidence="5" type="ORF">BJY24_005631</name>
</gene>
<dbReference type="InterPro" id="IPR014729">
    <property type="entry name" value="Rossmann-like_a/b/a_fold"/>
</dbReference>
<dbReference type="AlphaFoldDB" id="A0A7W9PIC4"/>
<dbReference type="Pfam" id="PF00582">
    <property type="entry name" value="Usp"/>
    <property type="match status" value="2"/>
</dbReference>
<evidence type="ECO:0000259" key="4">
    <source>
        <dbReference type="Pfam" id="PF00582"/>
    </source>
</evidence>
<keyword evidence="2" id="KW-0547">Nucleotide-binding</keyword>
<evidence type="ECO:0000313" key="5">
    <source>
        <dbReference type="EMBL" id="MBB5916719.1"/>
    </source>
</evidence>
<dbReference type="GO" id="GO:0005524">
    <property type="term" value="F:ATP binding"/>
    <property type="evidence" value="ECO:0007669"/>
    <property type="project" value="UniProtKB-KW"/>
</dbReference>
<evidence type="ECO:0000256" key="2">
    <source>
        <dbReference type="ARBA" id="ARBA00022741"/>
    </source>
</evidence>
<accession>A0A7W9PIC4</accession>
<dbReference type="PANTHER" id="PTHR46268">
    <property type="entry name" value="STRESS RESPONSE PROTEIN NHAX"/>
    <property type="match status" value="1"/>
</dbReference>
<organism evidence="5 6">
    <name type="scientific">Nocardia transvalensis</name>
    <dbReference type="NCBI Taxonomy" id="37333"/>
    <lineage>
        <taxon>Bacteria</taxon>
        <taxon>Bacillati</taxon>
        <taxon>Actinomycetota</taxon>
        <taxon>Actinomycetes</taxon>
        <taxon>Mycobacteriales</taxon>
        <taxon>Nocardiaceae</taxon>
        <taxon>Nocardia</taxon>
    </lineage>
</organism>